<proteinExistence type="predicted"/>
<dbReference type="EMBL" id="CP095071">
    <property type="protein sequence ID" value="UOQ84156.1"/>
    <property type="molecule type" value="Genomic_DNA"/>
</dbReference>
<feature type="domain" description="Plasmid pRiA4b Orf3-like" evidence="1">
    <location>
        <begin position="2"/>
        <end position="140"/>
    </location>
</feature>
<dbReference type="InterPro" id="IPR024047">
    <property type="entry name" value="MM3350-like_sf"/>
</dbReference>
<dbReference type="Proteomes" id="UP000831537">
    <property type="component" value="Chromosome"/>
</dbReference>
<dbReference type="PANTHER" id="PTHR41878">
    <property type="entry name" value="LEXA REPRESSOR-RELATED"/>
    <property type="match status" value="1"/>
</dbReference>
<dbReference type="Pfam" id="PF23988">
    <property type="entry name" value="DUF7309"/>
    <property type="match status" value="1"/>
</dbReference>
<dbReference type="PANTHER" id="PTHR41878:SF1">
    <property type="entry name" value="TNPR PROTEIN"/>
    <property type="match status" value="1"/>
</dbReference>
<feature type="domain" description="DUF7309" evidence="3">
    <location>
        <begin position="184"/>
        <end position="345"/>
    </location>
</feature>
<dbReference type="Pfam" id="PF22007">
    <property type="entry name" value="DUF6930"/>
    <property type="match status" value="1"/>
</dbReference>
<evidence type="ECO:0000313" key="5">
    <source>
        <dbReference type="Proteomes" id="UP000831537"/>
    </source>
</evidence>
<name>A0ABY4GIY7_9BACI</name>
<feature type="domain" description="DUF6930" evidence="2">
    <location>
        <begin position="390"/>
        <end position="509"/>
    </location>
</feature>
<evidence type="ECO:0000313" key="4">
    <source>
        <dbReference type="EMBL" id="UOQ84156.1"/>
    </source>
</evidence>
<evidence type="ECO:0000259" key="1">
    <source>
        <dbReference type="Pfam" id="PF07929"/>
    </source>
</evidence>
<accession>A0ABY4GIY7</accession>
<gene>
    <name evidence="4" type="ORF">MUN87_15775</name>
</gene>
<dbReference type="RefSeq" id="WP_244741565.1">
    <property type="nucleotide sequence ID" value="NZ_CP095071.1"/>
</dbReference>
<dbReference type="InterPro" id="IPR054216">
    <property type="entry name" value="DUF6930"/>
</dbReference>
<sequence length="518" mass="59580">MLQLKISLKDYKPLVQRTIIIDDRSSFRELHDTIQLAFQWQAMHLYAFNTTGISDKPLTIKPFIEGLDIPAAGDERNDEEVMLGDIFHQTNDSLTYLYDFGDNWEHEITLEDQKGNINPNLSPVCIQATGIGPGEDNMGFSDEFMEKDWAEGELEEFVNQELAILQTQGFAEETPVEYPSPEDWQSLYAWVDRFKQLKPWHFLHDDQIIAIWIPSIKDYCYCSIMGAGGQHFGISTYVGEEGLKALCATLTQEMQPGYLTTILYTRSIVLNLVNRDELDPEEYKVIKQADKKYRGKNQWPSFVSYKPAYHPWYIDKEEAMLLQELFPALWNVLQKAAKKKLTIPDQMDNWYALTLSKDGQWIDTTINGIENYEQTKEIQPVSLTISEVELARMKRELPKDQSELEYGVVPFPEPVQMQADSRPYIPFIVLSTDPETKTAVYYNMLQMINTELAQETFIKFVTQLGRIPSVIYMDDLARAVEVAPVTEKLGIEVALVEDTIVIHEVMGEMLEMLDPGNF</sequence>
<dbReference type="Gene3D" id="3.10.290.30">
    <property type="entry name" value="MM3350-like"/>
    <property type="match status" value="1"/>
</dbReference>
<keyword evidence="5" id="KW-1185">Reference proteome</keyword>
<dbReference type="Pfam" id="PF07929">
    <property type="entry name" value="PRiA4_ORF3"/>
    <property type="match status" value="1"/>
</dbReference>
<organism evidence="4 5">
    <name type="scientific">Gracilibacillus salinarum</name>
    <dbReference type="NCBI Taxonomy" id="2932255"/>
    <lineage>
        <taxon>Bacteria</taxon>
        <taxon>Bacillati</taxon>
        <taxon>Bacillota</taxon>
        <taxon>Bacilli</taxon>
        <taxon>Bacillales</taxon>
        <taxon>Bacillaceae</taxon>
        <taxon>Gracilibacillus</taxon>
    </lineage>
</organism>
<dbReference type="InterPro" id="IPR055733">
    <property type="entry name" value="DUF7309"/>
</dbReference>
<reference evidence="4 5" key="1">
    <citation type="submission" date="2022-04" db="EMBL/GenBank/DDBJ databases">
        <title>Gracilibacillus sp. isolated from saltern.</title>
        <authorList>
            <person name="Won M."/>
            <person name="Lee C.-M."/>
            <person name="Woen H.-Y."/>
            <person name="Kwon S.-W."/>
        </authorList>
    </citation>
    <scope>NUCLEOTIDE SEQUENCE [LARGE SCALE GENOMIC DNA]</scope>
    <source>
        <strain evidence="4 5">SSPM10-3</strain>
    </source>
</reference>
<evidence type="ECO:0000259" key="2">
    <source>
        <dbReference type="Pfam" id="PF22007"/>
    </source>
</evidence>
<dbReference type="SUPFAM" id="SSF159941">
    <property type="entry name" value="MM3350-like"/>
    <property type="match status" value="1"/>
</dbReference>
<protein>
    <submittedName>
        <fullName evidence="4">Plasmid pRiA4b ORF-3 family protein</fullName>
    </submittedName>
</protein>
<evidence type="ECO:0000259" key="3">
    <source>
        <dbReference type="Pfam" id="PF23988"/>
    </source>
</evidence>
<dbReference type="InterPro" id="IPR012912">
    <property type="entry name" value="Plasmid_pRiA4b_Orf3-like"/>
</dbReference>